<gene>
    <name evidence="3" type="ORF">LMG29542_07252</name>
</gene>
<evidence type="ECO:0000313" key="4">
    <source>
        <dbReference type="Proteomes" id="UP000494363"/>
    </source>
</evidence>
<feature type="chain" id="PRO_5026968333" description="Lipoprotein" evidence="2">
    <location>
        <begin position="24"/>
        <end position="57"/>
    </location>
</feature>
<dbReference type="AlphaFoldDB" id="A0A6J5F6T1"/>
<accession>A0A6J5F6T1</accession>
<evidence type="ECO:0000256" key="1">
    <source>
        <dbReference type="SAM" id="MobiDB-lite"/>
    </source>
</evidence>
<name>A0A6J5F6T1_9BURK</name>
<feature type="region of interest" description="Disordered" evidence="1">
    <location>
        <begin position="24"/>
        <end position="57"/>
    </location>
</feature>
<organism evidence="3 4">
    <name type="scientific">Paraburkholderia humisilvae</name>
    <dbReference type="NCBI Taxonomy" id="627669"/>
    <lineage>
        <taxon>Bacteria</taxon>
        <taxon>Pseudomonadati</taxon>
        <taxon>Pseudomonadota</taxon>
        <taxon>Betaproteobacteria</taxon>
        <taxon>Burkholderiales</taxon>
        <taxon>Burkholderiaceae</taxon>
        <taxon>Paraburkholderia</taxon>
    </lineage>
</organism>
<dbReference type="Proteomes" id="UP000494363">
    <property type="component" value="Unassembled WGS sequence"/>
</dbReference>
<sequence>MRRSRIIALLLPLVLGGCLSFSSSDPRPPDHTTVVVPRDQAQSPPPAGMGCSYQTPC</sequence>
<reference evidence="3 4" key="1">
    <citation type="submission" date="2020-04" db="EMBL/GenBank/DDBJ databases">
        <authorList>
            <person name="De Canck E."/>
        </authorList>
    </citation>
    <scope>NUCLEOTIDE SEQUENCE [LARGE SCALE GENOMIC DNA]</scope>
    <source>
        <strain evidence="3 4">LMG 29542</strain>
    </source>
</reference>
<keyword evidence="4" id="KW-1185">Reference proteome</keyword>
<dbReference type="EMBL" id="CADIKH010000075">
    <property type="protein sequence ID" value="CAB3773471.1"/>
    <property type="molecule type" value="Genomic_DNA"/>
</dbReference>
<feature type="signal peptide" evidence="2">
    <location>
        <begin position="1"/>
        <end position="23"/>
    </location>
</feature>
<evidence type="ECO:0008006" key="5">
    <source>
        <dbReference type="Google" id="ProtNLM"/>
    </source>
</evidence>
<evidence type="ECO:0000256" key="2">
    <source>
        <dbReference type="SAM" id="SignalP"/>
    </source>
</evidence>
<proteinExistence type="predicted"/>
<dbReference type="PROSITE" id="PS51257">
    <property type="entry name" value="PROKAR_LIPOPROTEIN"/>
    <property type="match status" value="1"/>
</dbReference>
<keyword evidence="2" id="KW-0732">Signal</keyword>
<protein>
    <recommendedName>
        <fullName evidence="5">Lipoprotein</fullName>
    </recommendedName>
</protein>
<evidence type="ECO:0000313" key="3">
    <source>
        <dbReference type="EMBL" id="CAB3773471.1"/>
    </source>
</evidence>